<evidence type="ECO:0000259" key="3">
    <source>
        <dbReference type="PROSITE" id="PS50850"/>
    </source>
</evidence>
<feature type="transmembrane region" description="Helical" evidence="2">
    <location>
        <begin position="12"/>
        <end position="34"/>
    </location>
</feature>
<feature type="transmembrane region" description="Helical" evidence="2">
    <location>
        <begin position="339"/>
        <end position="362"/>
    </location>
</feature>
<gene>
    <name evidence="4" type="ORF">LSH36_685g01030</name>
</gene>
<dbReference type="CDD" id="cd17352">
    <property type="entry name" value="MFS_MCT_SLC16"/>
    <property type="match status" value="1"/>
</dbReference>
<reference evidence="4" key="1">
    <citation type="journal article" date="2023" name="Mol. Biol. Evol.">
        <title>Third-Generation Sequencing Reveals the Adaptive Role of the Epigenome in Three Deep-Sea Polychaetes.</title>
        <authorList>
            <person name="Perez M."/>
            <person name="Aroh O."/>
            <person name="Sun Y."/>
            <person name="Lan Y."/>
            <person name="Juniper S.K."/>
            <person name="Young C.R."/>
            <person name="Angers B."/>
            <person name="Qian P.Y."/>
        </authorList>
    </citation>
    <scope>NUCLEOTIDE SEQUENCE</scope>
    <source>
        <strain evidence="4">P08H-3</strain>
    </source>
</reference>
<keyword evidence="5" id="KW-1185">Reference proteome</keyword>
<dbReference type="GO" id="GO:0016020">
    <property type="term" value="C:membrane"/>
    <property type="evidence" value="ECO:0007669"/>
    <property type="project" value="UniProtKB-SubCell"/>
</dbReference>
<dbReference type="InterPro" id="IPR036259">
    <property type="entry name" value="MFS_trans_sf"/>
</dbReference>
<dbReference type="PROSITE" id="PS50850">
    <property type="entry name" value="MFS"/>
    <property type="match status" value="1"/>
</dbReference>
<name>A0AAD9J2L7_9ANNE</name>
<evidence type="ECO:0000313" key="4">
    <source>
        <dbReference type="EMBL" id="KAK2145394.1"/>
    </source>
</evidence>
<dbReference type="InterPro" id="IPR011701">
    <property type="entry name" value="MFS"/>
</dbReference>
<dbReference type="InterPro" id="IPR050327">
    <property type="entry name" value="Proton-linked_MCT"/>
</dbReference>
<comment type="subcellular location">
    <subcellularLocation>
        <location evidence="1">Membrane</location>
        <topology evidence="1">Multi-pass membrane protein</topology>
    </subcellularLocation>
</comment>
<comment type="caution">
    <text evidence="4">The sequence shown here is derived from an EMBL/GenBank/DDBJ whole genome shotgun (WGS) entry which is preliminary data.</text>
</comment>
<feature type="transmembrane region" description="Helical" evidence="2">
    <location>
        <begin position="497"/>
        <end position="518"/>
    </location>
</feature>
<dbReference type="EMBL" id="JAODUP010000684">
    <property type="protein sequence ID" value="KAK2145394.1"/>
    <property type="molecule type" value="Genomic_DNA"/>
</dbReference>
<evidence type="ECO:0000256" key="2">
    <source>
        <dbReference type="SAM" id="Phobius"/>
    </source>
</evidence>
<dbReference type="Gene3D" id="1.20.1250.20">
    <property type="entry name" value="MFS general substrate transporter like domains"/>
    <property type="match status" value="2"/>
</dbReference>
<feature type="transmembrane region" description="Helical" evidence="2">
    <location>
        <begin position="464"/>
        <end position="485"/>
    </location>
</feature>
<dbReference type="SUPFAM" id="SSF103473">
    <property type="entry name" value="MFS general substrate transporter"/>
    <property type="match status" value="1"/>
</dbReference>
<feature type="domain" description="Major facilitator superfamily (MFS) profile" evidence="3">
    <location>
        <begin position="339"/>
        <end position="525"/>
    </location>
</feature>
<evidence type="ECO:0000256" key="1">
    <source>
        <dbReference type="ARBA" id="ARBA00004141"/>
    </source>
</evidence>
<keyword evidence="2" id="KW-1133">Transmembrane helix</keyword>
<keyword evidence="2" id="KW-0812">Transmembrane</keyword>
<sequence length="525" mass="57394">MVGVNTATPPDGGWGWIIVFGSFIIYFLIDGWAFSFGVLFPSLLEFFDEGKGKTSLIAALLYGIPMVISPVVCALMCCYGCRPVAIIGGLLTATSMIATTFAWSVNQICLTIGMMGSLGLSMTYLPALFIVTYYFEKRRGLAIGLTVTGSGLGQICFPPIMDYLLAKYALKGFLVIMGGLCLHIVFAACLFRPLPVQETRHGLSDKNSEDSGDINLADVQAESRPTYDARTAQSCTNLHYQVRPDKYRHSSGQTQTVAVGHSSEDLNPDIRFCGDLQKAKSSPELGCILLDDNPQIVEVEIKRRGTCRNYFLKHWQRFMLELNVIMSSMLDKSLARNGAYLLFCGSNFVLYLWIGVPHIFLIDRAVHLQIAGDLYFISSVIGIGRTVGQIILGYLGDLPQVSCSVLYAVSVVVLGIDTMLVPLCNSYASLCVYAAVYGFFVSVTYAIQMVCIVDIVGLEKTSSAFGLMQLFQGIATMLGTPLAGWLYDVSGGYDPTFYMSGAWMTFSGITMLPVVCLIRSRKVCS</sequence>
<feature type="transmembrane region" description="Helical" evidence="2">
    <location>
        <begin position="142"/>
        <end position="161"/>
    </location>
</feature>
<feature type="transmembrane region" description="Helical" evidence="2">
    <location>
        <begin position="173"/>
        <end position="191"/>
    </location>
</feature>
<organism evidence="4 5">
    <name type="scientific">Paralvinella palmiformis</name>
    <dbReference type="NCBI Taxonomy" id="53620"/>
    <lineage>
        <taxon>Eukaryota</taxon>
        <taxon>Metazoa</taxon>
        <taxon>Spiralia</taxon>
        <taxon>Lophotrochozoa</taxon>
        <taxon>Annelida</taxon>
        <taxon>Polychaeta</taxon>
        <taxon>Sedentaria</taxon>
        <taxon>Canalipalpata</taxon>
        <taxon>Terebellida</taxon>
        <taxon>Terebelliformia</taxon>
        <taxon>Alvinellidae</taxon>
        <taxon>Paralvinella</taxon>
    </lineage>
</organism>
<dbReference type="Proteomes" id="UP001208570">
    <property type="component" value="Unassembled WGS sequence"/>
</dbReference>
<evidence type="ECO:0000313" key="5">
    <source>
        <dbReference type="Proteomes" id="UP001208570"/>
    </source>
</evidence>
<feature type="transmembrane region" description="Helical" evidence="2">
    <location>
        <begin position="54"/>
        <end position="77"/>
    </location>
</feature>
<dbReference type="PANTHER" id="PTHR11360">
    <property type="entry name" value="MONOCARBOXYLATE TRANSPORTER"/>
    <property type="match status" value="1"/>
</dbReference>
<feature type="transmembrane region" description="Helical" evidence="2">
    <location>
        <begin position="407"/>
        <end position="428"/>
    </location>
</feature>
<dbReference type="GO" id="GO:0008028">
    <property type="term" value="F:monocarboxylic acid transmembrane transporter activity"/>
    <property type="evidence" value="ECO:0007669"/>
    <property type="project" value="TreeGrafter"/>
</dbReference>
<feature type="transmembrane region" description="Helical" evidence="2">
    <location>
        <begin position="374"/>
        <end position="395"/>
    </location>
</feature>
<accession>A0AAD9J2L7</accession>
<dbReference type="InterPro" id="IPR020846">
    <property type="entry name" value="MFS_dom"/>
</dbReference>
<feature type="transmembrane region" description="Helical" evidence="2">
    <location>
        <begin position="84"/>
        <end position="105"/>
    </location>
</feature>
<dbReference type="AlphaFoldDB" id="A0AAD9J2L7"/>
<dbReference type="Pfam" id="PF07690">
    <property type="entry name" value="MFS_1"/>
    <property type="match status" value="2"/>
</dbReference>
<feature type="transmembrane region" description="Helical" evidence="2">
    <location>
        <begin position="434"/>
        <end position="457"/>
    </location>
</feature>
<feature type="transmembrane region" description="Helical" evidence="2">
    <location>
        <begin position="111"/>
        <end position="135"/>
    </location>
</feature>
<keyword evidence="2" id="KW-0472">Membrane</keyword>
<dbReference type="PANTHER" id="PTHR11360:SF260">
    <property type="entry name" value="MFS DOMAIN-CONTAINING PROTEIN"/>
    <property type="match status" value="1"/>
</dbReference>
<protein>
    <recommendedName>
        <fullName evidence="3">Major facilitator superfamily (MFS) profile domain-containing protein</fullName>
    </recommendedName>
</protein>
<proteinExistence type="predicted"/>